<keyword evidence="5" id="KW-0460">Magnesium</keyword>
<keyword evidence="6" id="KW-0464">Manganese</keyword>
<feature type="domain" description="Nudix hydrolase" evidence="7">
    <location>
        <begin position="24"/>
        <end position="155"/>
    </location>
</feature>
<dbReference type="CDD" id="cd03426">
    <property type="entry name" value="NUDIX_CoAse_Nudt7"/>
    <property type="match status" value="1"/>
</dbReference>
<organism evidence="8 9">
    <name type="scientific">Corallincola platygyrae</name>
    <dbReference type="NCBI Taxonomy" id="1193278"/>
    <lineage>
        <taxon>Bacteria</taxon>
        <taxon>Pseudomonadati</taxon>
        <taxon>Pseudomonadota</taxon>
        <taxon>Gammaproteobacteria</taxon>
        <taxon>Alteromonadales</taxon>
        <taxon>Psychromonadaceae</taxon>
        <taxon>Corallincola</taxon>
    </lineage>
</organism>
<dbReference type="EC" id="3.6.1.55" evidence="8"/>
<evidence type="ECO:0000313" key="8">
    <source>
        <dbReference type="EMBL" id="MFD2095359.1"/>
    </source>
</evidence>
<keyword evidence="4 8" id="KW-0378">Hydrolase</keyword>
<evidence type="ECO:0000256" key="3">
    <source>
        <dbReference type="ARBA" id="ARBA00022723"/>
    </source>
</evidence>
<protein>
    <submittedName>
        <fullName evidence="8">NUDIX hydrolase</fullName>
        <ecNumber evidence="8">3.6.1.55</ecNumber>
    </submittedName>
</protein>
<evidence type="ECO:0000313" key="9">
    <source>
        <dbReference type="Proteomes" id="UP001597380"/>
    </source>
</evidence>
<comment type="cofactor">
    <cofactor evidence="2">
        <name>Mg(2+)</name>
        <dbReference type="ChEBI" id="CHEBI:18420"/>
    </cofactor>
</comment>
<reference evidence="9" key="1">
    <citation type="journal article" date="2019" name="Int. J. Syst. Evol. Microbiol.">
        <title>The Global Catalogue of Microorganisms (GCM) 10K type strain sequencing project: providing services to taxonomists for standard genome sequencing and annotation.</title>
        <authorList>
            <consortium name="The Broad Institute Genomics Platform"/>
            <consortium name="The Broad Institute Genome Sequencing Center for Infectious Disease"/>
            <person name="Wu L."/>
            <person name="Ma J."/>
        </authorList>
    </citation>
    <scope>NUCLEOTIDE SEQUENCE [LARGE SCALE GENOMIC DNA]</scope>
    <source>
        <strain evidence="9">CGMCC 1.10992</strain>
    </source>
</reference>
<dbReference type="Gene3D" id="3.90.79.10">
    <property type="entry name" value="Nucleoside Triphosphate Pyrophosphohydrolase"/>
    <property type="match status" value="1"/>
</dbReference>
<keyword evidence="9" id="KW-1185">Reference proteome</keyword>
<comment type="cofactor">
    <cofactor evidence="1">
        <name>Mn(2+)</name>
        <dbReference type="ChEBI" id="CHEBI:29035"/>
    </cofactor>
</comment>
<sequence length="192" mass="21758">MQLNTLLSRFHLHQSQASQAKGDETEAAVLVPLWQGEQHLEMFFMRRPREAKHHPDQICFPGGKREARDIDLMETAIRETEEEFGLSREDLSIIGSLPALKTRTGFYVQPYLAILNTISMNPDQREVADLFSLPVHEVLSADRYRAEQINLQGRHIEVFGTQSSKGLIWGMTAQVLINLIGQLATEQTKTSS</sequence>
<dbReference type="PROSITE" id="PS51462">
    <property type="entry name" value="NUDIX"/>
    <property type="match status" value="1"/>
</dbReference>
<dbReference type="Proteomes" id="UP001597380">
    <property type="component" value="Unassembled WGS sequence"/>
</dbReference>
<keyword evidence="3" id="KW-0479">Metal-binding</keyword>
<dbReference type="PANTHER" id="PTHR12992:SF11">
    <property type="entry name" value="MITOCHONDRIAL COENZYME A DIPHOSPHATASE NUDT8"/>
    <property type="match status" value="1"/>
</dbReference>
<evidence type="ECO:0000256" key="1">
    <source>
        <dbReference type="ARBA" id="ARBA00001936"/>
    </source>
</evidence>
<dbReference type="InterPro" id="IPR015797">
    <property type="entry name" value="NUDIX_hydrolase-like_dom_sf"/>
</dbReference>
<name>A0ABW4XMV4_9GAMM</name>
<dbReference type="InterPro" id="IPR045121">
    <property type="entry name" value="CoAse"/>
</dbReference>
<evidence type="ECO:0000256" key="5">
    <source>
        <dbReference type="ARBA" id="ARBA00022842"/>
    </source>
</evidence>
<dbReference type="Pfam" id="PF00293">
    <property type="entry name" value="NUDIX"/>
    <property type="match status" value="1"/>
</dbReference>
<dbReference type="EMBL" id="JBHUHT010000009">
    <property type="protein sequence ID" value="MFD2095359.1"/>
    <property type="molecule type" value="Genomic_DNA"/>
</dbReference>
<proteinExistence type="predicted"/>
<evidence type="ECO:0000256" key="4">
    <source>
        <dbReference type="ARBA" id="ARBA00022801"/>
    </source>
</evidence>
<dbReference type="GO" id="GO:0035539">
    <property type="term" value="F:8-oxo-7,8-dihydrodeoxyguanosine triphosphate pyrophosphatase activity"/>
    <property type="evidence" value="ECO:0007669"/>
    <property type="project" value="UniProtKB-EC"/>
</dbReference>
<gene>
    <name evidence="8" type="ORF">ACFSJ3_05125</name>
</gene>
<comment type="caution">
    <text evidence="8">The sequence shown here is derived from an EMBL/GenBank/DDBJ whole genome shotgun (WGS) entry which is preliminary data.</text>
</comment>
<dbReference type="RefSeq" id="WP_345338527.1">
    <property type="nucleotide sequence ID" value="NZ_BAABLI010000006.1"/>
</dbReference>
<evidence type="ECO:0000256" key="6">
    <source>
        <dbReference type="ARBA" id="ARBA00023211"/>
    </source>
</evidence>
<evidence type="ECO:0000259" key="7">
    <source>
        <dbReference type="PROSITE" id="PS51462"/>
    </source>
</evidence>
<accession>A0ABW4XMV4</accession>
<dbReference type="InterPro" id="IPR000086">
    <property type="entry name" value="NUDIX_hydrolase_dom"/>
</dbReference>
<dbReference type="SUPFAM" id="SSF55811">
    <property type="entry name" value="Nudix"/>
    <property type="match status" value="1"/>
</dbReference>
<dbReference type="PANTHER" id="PTHR12992">
    <property type="entry name" value="NUDIX HYDROLASE"/>
    <property type="match status" value="1"/>
</dbReference>
<evidence type="ECO:0000256" key="2">
    <source>
        <dbReference type="ARBA" id="ARBA00001946"/>
    </source>
</evidence>